<feature type="domain" description="Polymerase/histidinol phosphatase N-terminal" evidence="10">
    <location>
        <begin position="9"/>
        <end position="76"/>
    </location>
</feature>
<accession>A0A402BDH4</accession>
<dbReference type="EC" id="2.7.7.7" evidence="3"/>
<comment type="similarity">
    <text evidence="2">Belongs to the DNA polymerase type-C family. DnaE subfamily.</text>
</comment>
<organism evidence="11 12">
    <name type="scientific">Dictyobacter alpinus</name>
    <dbReference type="NCBI Taxonomy" id="2014873"/>
    <lineage>
        <taxon>Bacteria</taxon>
        <taxon>Bacillati</taxon>
        <taxon>Chloroflexota</taxon>
        <taxon>Ktedonobacteria</taxon>
        <taxon>Ktedonobacterales</taxon>
        <taxon>Dictyobacteraceae</taxon>
        <taxon>Dictyobacter</taxon>
    </lineage>
</organism>
<evidence type="ECO:0000256" key="3">
    <source>
        <dbReference type="ARBA" id="ARBA00012417"/>
    </source>
</evidence>
<comment type="catalytic activity">
    <reaction evidence="9">
        <text>DNA(n) + a 2'-deoxyribonucleoside 5'-triphosphate = DNA(n+1) + diphosphate</text>
        <dbReference type="Rhea" id="RHEA:22508"/>
        <dbReference type="Rhea" id="RHEA-COMP:17339"/>
        <dbReference type="Rhea" id="RHEA-COMP:17340"/>
        <dbReference type="ChEBI" id="CHEBI:33019"/>
        <dbReference type="ChEBI" id="CHEBI:61560"/>
        <dbReference type="ChEBI" id="CHEBI:173112"/>
        <dbReference type="EC" id="2.7.7.7"/>
    </reaction>
</comment>
<evidence type="ECO:0000256" key="2">
    <source>
        <dbReference type="ARBA" id="ARBA00009496"/>
    </source>
</evidence>
<dbReference type="SMART" id="SM00481">
    <property type="entry name" value="POLIIIAc"/>
    <property type="match status" value="1"/>
</dbReference>
<keyword evidence="12" id="KW-1185">Reference proteome</keyword>
<dbReference type="GO" id="GO:0008408">
    <property type="term" value="F:3'-5' exonuclease activity"/>
    <property type="evidence" value="ECO:0007669"/>
    <property type="project" value="InterPro"/>
</dbReference>
<evidence type="ECO:0000256" key="9">
    <source>
        <dbReference type="ARBA" id="ARBA00049244"/>
    </source>
</evidence>
<dbReference type="SUPFAM" id="SSF89550">
    <property type="entry name" value="PHP domain-like"/>
    <property type="match status" value="1"/>
</dbReference>
<sequence>MRSSAIEFAHLHVHTEYSLLDGLSRVKKLAKRSKELGMSHLAITDHGTMYGVLDFYKVCRAEGVHPVLGVEGYLVEHIHEHKRLPAGQHDYSHLLLLAKNTTGYQNLLRLVTIANTEGLRSNKPRMDKTVLARYSEGIIATSTCLGGEVPQLLLKERYEEACQVVRWYRDVLGPDNYYLELQVHQGYPEQELVNKQLYRMHKELGVPLIATNDLHYVDEQDAHTHEILLCVQTQNTLSNPKHFQFESAEFFLRSPQQMFELFAELPEALCNTVRIAEQCVVDPLCSKARLPHFYPIPPEYASPDDYLYALCLQGVKEQFGEMTEPVQRQLDYEFRVIAQKGFVDYFLIEWDFVNYARSRGIRCSARGSAAGCLLAYVLRITNVDPLRYQLPFERFFTPEREDMPDIDMDFQDNRREEVIAYMSVKYGPECVAQLVTFNTMGAKNAVKDVARVLALQEVGDRISRLIPTGPNVTLQGAIDEVPELQHLSQHHEQAQEILKQALKLEGSVRSTGVHAAGVVVGHAPLEAFVPLRLKDTKDPTQGRVVQYEQLHLEELGLIKFDFLGLVNLTILDNTIAFVRAERQEEVVLERIPLEEVPGDEGQNTRRARAFALLAAGETTGIFQLEGAKMREYIKQLVPNRIEDIMAMVALYRPGPMESIPDFIDAKHGRKKVSYLDPRLATWLDESYGIIVYQDQVLFIAVNIAGFSWGKAHKFRKALSKKKMEEVAGYRSDFICGCISNGIPPDNAERLFTLIEPFGGYGFNKPHAASYAVVAFYCAYLKANYTAEFMAATLTAVSDDAKKIANAVLECKRLGVEIFGPDVNKSEMGFRIEQGAVRFGMLAIKGVGEGPILEMVRARTDGGPFTSLGDFCTRVDPRWVGKGVIETLIKAGAMDGLAASNRPKLLGSIERALLFGKHERMARLQGLVSLFDTIETGTETFDFQLSERYPGISRKHLLSWEKDVLGVYLSHHPLAYLTEMLNDVVTHTSGEISAELDRHKVVLGGLIKEVRKITTKKGDAMCVVQLEDMTGSMGVTVFPRVYAESSAIWEENAVVIIRGEVQIRHDEPNILCNTVSELQAVEEEMNRKRYHLWLHMLLSGEDELSVSNDLIKVHKLKHCIQQHPGRDHYDIIVSDHEWQALLTPDNNTLGYSQTLTASLETILGKGMVEVRATEF</sequence>
<dbReference type="Gene3D" id="2.40.50.140">
    <property type="entry name" value="Nucleic acid-binding proteins"/>
    <property type="match status" value="1"/>
</dbReference>
<dbReference type="Pfam" id="PF17657">
    <property type="entry name" value="DNA_pol3_finger"/>
    <property type="match status" value="1"/>
</dbReference>
<dbReference type="Gene3D" id="3.20.20.140">
    <property type="entry name" value="Metal-dependent hydrolases"/>
    <property type="match status" value="1"/>
</dbReference>
<dbReference type="Pfam" id="PF14579">
    <property type="entry name" value="HHH_6"/>
    <property type="match status" value="1"/>
</dbReference>
<dbReference type="GO" id="GO:0003676">
    <property type="term" value="F:nucleic acid binding"/>
    <property type="evidence" value="ECO:0007669"/>
    <property type="project" value="InterPro"/>
</dbReference>
<evidence type="ECO:0000256" key="7">
    <source>
        <dbReference type="ARBA" id="ARBA00022705"/>
    </source>
</evidence>
<dbReference type="PANTHER" id="PTHR32294">
    <property type="entry name" value="DNA POLYMERASE III SUBUNIT ALPHA"/>
    <property type="match status" value="1"/>
</dbReference>
<dbReference type="GO" id="GO:0006260">
    <property type="term" value="P:DNA replication"/>
    <property type="evidence" value="ECO:0007669"/>
    <property type="project" value="UniProtKB-KW"/>
</dbReference>
<evidence type="ECO:0000313" key="11">
    <source>
        <dbReference type="EMBL" id="GCE29461.1"/>
    </source>
</evidence>
<comment type="subcellular location">
    <subcellularLocation>
        <location evidence="1">Cytoplasm</location>
    </subcellularLocation>
</comment>
<dbReference type="InterPro" id="IPR004805">
    <property type="entry name" value="DnaE2/DnaE/PolC"/>
</dbReference>
<evidence type="ECO:0000313" key="12">
    <source>
        <dbReference type="Proteomes" id="UP000287171"/>
    </source>
</evidence>
<protein>
    <recommendedName>
        <fullName evidence="4">DNA polymerase III subunit alpha</fullName>
        <ecNumber evidence="3">2.7.7.7</ecNumber>
    </recommendedName>
</protein>
<dbReference type="Gene3D" id="1.10.10.1600">
    <property type="entry name" value="Bacterial DNA polymerase III alpha subunit, thumb domain"/>
    <property type="match status" value="1"/>
</dbReference>
<dbReference type="OrthoDB" id="9803237at2"/>
<dbReference type="RefSeq" id="WP_126629719.1">
    <property type="nucleotide sequence ID" value="NZ_BIFT01000002.1"/>
</dbReference>
<dbReference type="InterPro" id="IPR041931">
    <property type="entry name" value="DNA_pol3_alpha_thumb_dom"/>
</dbReference>
<dbReference type="InterPro" id="IPR016195">
    <property type="entry name" value="Pol/histidinol_Pase-like"/>
</dbReference>
<evidence type="ECO:0000256" key="5">
    <source>
        <dbReference type="ARBA" id="ARBA00022679"/>
    </source>
</evidence>
<dbReference type="CDD" id="cd12113">
    <property type="entry name" value="PHP_PolIIIA_DnaE3"/>
    <property type="match status" value="1"/>
</dbReference>
<dbReference type="NCBIfam" id="NF004226">
    <property type="entry name" value="PRK05673.1"/>
    <property type="match status" value="1"/>
</dbReference>
<dbReference type="NCBIfam" id="TIGR00594">
    <property type="entry name" value="polc"/>
    <property type="match status" value="1"/>
</dbReference>
<keyword evidence="5" id="KW-0808">Transferase</keyword>
<dbReference type="Gene3D" id="1.10.150.870">
    <property type="match status" value="1"/>
</dbReference>
<evidence type="ECO:0000256" key="1">
    <source>
        <dbReference type="ARBA" id="ARBA00004496"/>
    </source>
</evidence>
<dbReference type="InterPro" id="IPR040982">
    <property type="entry name" value="DNA_pol3_finger"/>
</dbReference>
<dbReference type="InterPro" id="IPR004013">
    <property type="entry name" value="PHP_dom"/>
</dbReference>
<reference evidence="12" key="1">
    <citation type="submission" date="2018-12" db="EMBL/GenBank/DDBJ databases">
        <title>Tengunoibacter tsumagoiensis gen. nov., sp. nov., Dictyobacter kobayashii sp. nov., D. alpinus sp. nov., and D. joshuensis sp. nov. and description of Dictyobacteraceae fam. nov. within the order Ktedonobacterales isolated from Tengu-no-mugimeshi.</title>
        <authorList>
            <person name="Wang C.M."/>
            <person name="Zheng Y."/>
            <person name="Sakai Y."/>
            <person name="Toyoda A."/>
            <person name="Minakuchi Y."/>
            <person name="Abe K."/>
            <person name="Yokota A."/>
            <person name="Yabe S."/>
        </authorList>
    </citation>
    <scope>NUCLEOTIDE SEQUENCE [LARGE SCALE GENOMIC DNA]</scope>
    <source>
        <strain evidence="12">Uno16</strain>
    </source>
</reference>
<dbReference type="AlphaFoldDB" id="A0A402BDH4"/>
<dbReference type="GO" id="GO:0005737">
    <property type="term" value="C:cytoplasm"/>
    <property type="evidence" value="ECO:0007669"/>
    <property type="project" value="UniProtKB-SubCell"/>
</dbReference>
<dbReference type="Proteomes" id="UP000287171">
    <property type="component" value="Unassembled WGS sequence"/>
</dbReference>
<dbReference type="InterPro" id="IPR004365">
    <property type="entry name" value="NA-bd_OB_tRNA"/>
</dbReference>
<comment type="caution">
    <text evidence="11">The sequence shown here is derived from an EMBL/GenBank/DDBJ whole genome shotgun (WGS) entry which is preliminary data.</text>
</comment>
<evidence type="ECO:0000259" key="10">
    <source>
        <dbReference type="SMART" id="SM00481"/>
    </source>
</evidence>
<dbReference type="Pfam" id="PF01336">
    <property type="entry name" value="tRNA_anti-codon"/>
    <property type="match status" value="1"/>
</dbReference>
<dbReference type="GO" id="GO:0003887">
    <property type="term" value="F:DNA-directed DNA polymerase activity"/>
    <property type="evidence" value="ECO:0007669"/>
    <property type="project" value="UniProtKB-KW"/>
</dbReference>
<evidence type="ECO:0000256" key="4">
    <source>
        <dbReference type="ARBA" id="ARBA00019114"/>
    </source>
</evidence>
<keyword evidence="7" id="KW-0235">DNA replication</keyword>
<proteinExistence type="inferred from homology"/>
<evidence type="ECO:0000256" key="8">
    <source>
        <dbReference type="ARBA" id="ARBA00022932"/>
    </source>
</evidence>
<keyword evidence="8 11" id="KW-0239">DNA-directed DNA polymerase</keyword>
<dbReference type="InterPro" id="IPR011708">
    <property type="entry name" value="DNA_pol3_alpha_NTPase_dom"/>
</dbReference>
<gene>
    <name evidence="11" type="ORF">KDA_49450</name>
</gene>
<name>A0A402BDH4_9CHLR</name>
<dbReference type="InterPro" id="IPR012340">
    <property type="entry name" value="NA-bd_OB-fold"/>
</dbReference>
<keyword evidence="6" id="KW-0548">Nucleotidyltransferase</keyword>
<dbReference type="Pfam" id="PF07733">
    <property type="entry name" value="DNA_pol3_alpha"/>
    <property type="match status" value="1"/>
</dbReference>
<dbReference type="EMBL" id="BIFT01000002">
    <property type="protein sequence ID" value="GCE29461.1"/>
    <property type="molecule type" value="Genomic_DNA"/>
</dbReference>
<evidence type="ECO:0000256" key="6">
    <source>
        <dbReference type="ARBA" id="ARBA00022695"/>
    </source>
</evidence>
<dbReference type="Pfam" id="PF02811">
    <property type="entry name" value="PHP"/>
    <property type="match status" value="1"/>
</dbReference>
<dbReference type="PANTHER" id="PTHR32294:SF0">
    <property type="entry name" value="DNA POLYMERASE III SUBUNIT ALPHA"/>
    <property type="match status" value="1"/>
</dbReference>
<dbReference type="CDD" id="cd04485">
    <property type="entry name" value="DnaE_OBF"/>
    <property type="match status" value="1"/>
</dbReference>
<dbReference type="InterPro" id="IPR029460">
    <property type="entry name" value="DNAPol_HHH"/>
</dbReference>
<dbReference type="InterPro" id="IPR003141">
    <property type="entry name" value="Pol/His_phosphatase_N"/>
</dbReference>